<dbReference type="FunFam" id="1.10.10.60:FF:000141">
    <property type="entry name" value="TetR family transcriptional regulator"/>
    <property type="match status" value="1"/>
</dbReference>
<feature type="domain" description="HTH tetR-type" evidence="5">
    <location>
        <begin position="9"/>
        <end position="69"/>
    </location>
</feature>
<dbReference type="InterPro" id="IPR001647">
    <property type="entry name" value="HTH_TetR"/>
</dbReference>
<dbReference type="PRINTS" id="PR00455">
    <property type="entry name" value="HTHTETR"/>
</dbReference>
<dbReference type="InterPro" id="IPR009057">
    <property type="entry name" value="Homeodomain-like_sf"/>
</dbReference>
<dbReference type="GO" id="GO:0000976">
    <property type="term" value="F:transcription cis-regulatory region binding"/>
    <property type="evidence" value="ECO:0007669"/>
    <property type="project" value="TreeGrafter"/>
</dbReference>
<gene>
    <name evidence="6" type="ORF">BIT28_22775</name>
</gene>
<protein>
    <submittedName>
        <fullName evidence="6">TetR family transcriptional regulator</fullName>
    </submittedName>
</protein>
<feature type="DNA-binding region" description="H-T-H motif" evidence="4">
    <location>
        <begin position="32"/>
        <end position="51"/>
    </location>
</feature>
<dbReference type="OrthoDB" id="8535430at2"/>
<dbReference type="AlphaFoldDB" id="A0A1Q9GLP2"/>
<accession>A0A1Q9GLP2</accession>
<dbReference type="Gene3D" id="1.10.10.60">
    <property type="entry name" value="Homeodomain-like"/>
    <property type="match status" value="1"/>
</dbReference>
<dbReference type="Proteomes" id="UP000186905">
    <property type="component" value="Unassembled WGS sequence"/>
</dbReference>
<evidence type="ECO:0000256" key="3">
    <source>
        <dbReference type="ARBA" id="ARBA00023163"/>
    </source>
</evidence>
<sequence length="194" mass="21872">MGKIEQNKEIKRRAILAAAQEIFLSEGYVLSSMDKIAAQARMTKQTVYRYFPTKIDLFQATLRHMGESLDDSFLTHLKKTNTRDALTGFARDFIGFHLSDNHIATFRLLVAESVKAPEIVSIFHAVGPDDTHEKLAAFFSERLDVKDTETTIKLWLGMLLSLRSGVLMGREKPGQCQIDEHARKATDFLLAAIT</sequence>
<keyword evidence="7" id="KW-1185">Reference proteome</keyword>
<evidence type="ECO:0000256" key="4">
    <source>
        <dbReference type="PROSITE-ProRule" id="PRU00335"/>
    </source>
</evidence>
<keyword evidence="1" id="KW-0805">Transcription regulation</keyword>
<dbReference type="SUPFAM" id="SSF46689">
    <property type="entry name" value="Homeodomain-like"/>
    <property type="match status" value="1"/>
</dbReference>
<dbReference type="STRING" id="1903952.BIT28_22775"/>
<reference evidence="6 7" key="1">
    <citation type="submission" date="2016-09" db="EMBL/GenBank/DDBJ databases">
        <title>Photobacterium proteolyticum sp. nov. a protease producing bacterium isolated from ocean sediments of Laizhou Bay.</title>
        <authorList>
            <person name="Li Y."/>
        </authorList>
    </citation>
    <scope>NUCLEOTIDE SEQUENCE [LARGE SCALE GENOMIC DNA]</scope>
    <source>
        <strain evidence="6 7">13-12</strain>
    </source>
</reference>
<dbReference type="Pfam" id="PF14246">
    <property type="entry name" value="TetR_C_7"/>
    <property type="match status" value="1"/>
</dbReference>
<evidence type="ECO:0000256" key="2">
    <source>
        <dbReference type="ARBA" id="ARBA00023125"/>
    </source>
</evidence>
<dbReference type="PROSITE" id="PS50977">
    <property type="entry name" value="HTH_TETR_2"/>
    <property type="match status" value="1"/>
</dbReference>
<dbReference type="EMBL" id="MJIL01000075">
    <property type="protein sequence ID" value="OLQ75464.1"/>
    <property type="molecule type" value="Genomic_DNA"/>
</dbReference>
<dbReference type="InterPro" id="IPR039536">
    <property type="entry name" value="TetR_C_Proteobacteria"/>
</dbReference>
<proteinExistence type="predicted"/>
<dbReference type="RefSeq" id="WP_075764454.1">
    <property type="nucleotide sequence ID" value="NZ_MJIL01000075.1"/>
</dbReference>
<dbReference type="GO" id="GO:0003700">
    <property type="term" value="F:DNA-binding transcription factor activity"/>
    <property type="evidence" value="ECO:0007669"/>
    <property type="project" value="TreeGrafter"/>
</dbReference>
<keyword evidence="3" id="KW-0804">Transcription</keyword>
<dbReference type="Gene3D" id="1.10.357.10">
    <property type="entry name" value="Tetracycline Repressor, domain 2"/>
    <property type="match status" value="1"/>
</dbReference>
<keyword evidence="2 4" id="KW-0238">DNA-binding</keyword>
<evidence type="ECO:0000313" key="6">
    <source>
        <dbReference type="EMBL" id="OLQ75464.1"/>
    </source>
</evidence>
<dbReference type="PANTHER" id="PTHR30055">
    <property type="entry name" value="HTH-TYPE TRANSCRIPTIONAL REGULATOR RUTR"/>
    <property type="match status" value="1"/>
</dbReference>
<comment type="caution">
    <text evidence="6">The sequence shown here is derived from an EMBL/GenBank/DDBJ whole genome shotgun (WGS) entry which is preliminary data.</text>
</comment>
<evidence type="ECO:0000259" key="5">
    <source>
        <dbReference type="PROSITE" id="PS50977"/>
    </source>
</evidence>
<evidence type="ECO:0000256" key="1">
    <source>
        <dbReference type="ARBA" id="ARBA00023015"/>
    </source>
</evidence>
<dbReference type="PANTHER" id="PTHR30055:SF146">
    <property type="entry name" value="HTH-TYPE TRANSCRIPTIONAL DUAL REGULATOR CECR"/>
    <property type="match status" value="1"/>
</dbReference>
<dbReference type="Pfam" id="PF00440">
    <property type="entry name" value="TetR_N"/>
    <property type="match status" value="1"/>
</dbReference>
<name>A0A1Q9GLP2_9GAMM</name>
<dbReference type="InterPro" id="IPR050109">
    <property type="entry name" value="HTH-type_TetR-like_transc_reg"/>
</dbReference>
<evidence type="ECO:0000313" key="7">
    <source>
        <dbReference type="Proteomes" id="UP000186905"/>
    </source>
</evidence>
<organism evidence="6 7">
    <name type="scientific">Photobacterium proteolyticum</name>
    <dbReference type="NCBI Taxonomy" id="1903952"/>
    <lineage>
        <taxon>Bacteria</taxon>
        <taxon>Pseudomonadati</taxon>
        <taxon>Pseudomonadota</taxon>
        <taxon>Gammaproteobacteria</taxon>
        <taxon>Vibrionales</taxon>
        <taxon>Vibrionaceae</taxon>
        <taxon>Photobacterium</taxon>
    </lineage>
</organism>